<dbReference type="KEGG" id="csv:101210596"/>
<organism evidence="3 4">
    <name type="scientific">Cucumis sativus</name>
    <name type="common">Cucumber</name>
    <dbReference type="NCBI Taxonomy" id="3659"/>
    <lineage>
        <taxon>Eukaryota</taxon>
        <taxon>Viridiplantae</taxon>
        <taxon>Streptophyta</taxon>
        <taxon>Embryophyta</taxon>
        <taxon>Tracheophyta</taxon>
        <taxon>Spermatophyta</taxon>
        <taxon>Magnoliopsida</taxon>
        <taxon>eudicotyledons</taxon>
        <taxon>Gunneridae</taxon>
        <taxon>Pentapetalae</taxon>
        <taxon>rosids</taxon>
        <taxon>fabids</taxon>
        <taxon>Cucurbitales</taxon>
        <taxon>Cucurbitaceae</taxon>
        <taxon>Benincaseae</taxon>
        <taxon>Cucumis</taxon>
    </lineage>
</organism>
<evidence type="ECO:0000259" key="2">
    <source>
        <dbReference type="Pfam" id="PF08718"/>
    </source>
</evidence>
<dbReference type="GO" id="GO:0005829">
    <property type="term" value="C:cytosol"/>
    <property type="evidence" value="ECO:0000318"/>
    <property type="project" value="GO_Central"/>
</dbReference>
<dbReference type="OrthoDB" id="205255at2759"/>
<sequence>MEKSPIKSAIQQLSQLLNLRPESSGEDRQRSSTHNDEDSVTTNIAIPILPFISLCNSLIRLLDKIGPTMGVLRQEIHQNIQRFEMGEELRDLVEILKKEGSEGTARSGSSCSRAFLWLIRSLDFTAKLLEKMLEEPEMNMEQAVEESYNLTLKPWHGWISLAAYKIALKLVPDRATFINIIMENDDSYSTFLQDIHTLVPLLMAFLQQAHSILRLYNLDRIKSK</sequence>
<accession>A0A0A0K855</accession>
<reference evidence="3 4" key="2">
    <citation type="journal article" date="2009" name="PLoS ONE">
        <title>An integrated genetic and cytogenetic map of the cucumber genome.</title>
        <authorList>
            <person name="Ren Y."/>
            <person name="Zhang Z."/>
            <person name="Liu J."/>
            <person name="Staub J.E."/>
            <person name="Han Y."/>
            <person name="Cheng Z."/>
            <person name="Li X."/>
            <person name="Lu J."/>
            <person name="Miao H."/>
            <person name="Kang H."/>
            <person name="Xie B."/>
            <person name="Gu X."/>
            <person name="Wang X."/>
            <person name="Du Y."/>
            <person name="Jin W."/>
            <person name="Huang S."/>
        </authorList>
    </citation>
    <scope>NUCLEOTIDE SEQUENCE [LARGE SCALE GENOMIC DNA]</scope>
    <source>
        <strain evidence="4">cv. 9930</strain>
    </source>
</reference>
<dbReference type="PANTHER" id="PTHR10219:SF34">
    <property type="entry name" value="GLYCOLIPID TRANSFER PROTEIN 3"/>
    <property type="match status" value="1"/>
</dbReference>
<reference evidence="3 4" key="3">
    <citation type="journal article" date="2010" name="BMC Genomics">
        <title>Transcriptome sequencing and comparative analysis of cucumber flowers with different sex types.</title>
        <authorList>
            <person name="Guo S."/>
            <person name="Zheng Y."/>
            <person name="Joung J.G."/>
            <person name="Liu S."/>
            <person name="Zhang Z."/>
            <person name="Crasta O.R."/>
            <person name="Sobral B.W."/>
            <person name="Xu Y."/>
            <person name="Huang S."/>
            <person name="Fei Z."/>
        </authorList>
    </citation>
    <scope>NUCLEOTIDE SEQUENCE [LARGE SCALE GENOMIC DNA]</scope>
    <source>
        <strain evidence="4">cv. 9930</strain>
    </source>
</reference>
<feature type="compositionally biased region" description="Basic and acidic residues" evidence="1">
    <location>
        <begin position="23"/>
        <end position="37"/>
    </location>
</feature>
<reference evidence="3 4" key="4">
    <citation type="journal article" date="2011" name="BMC Genomics">
        <title>RNA-Seq improves annotation of protein-coding genes in the cucumber genome.</title>
        <authorList>
            <person name="Li Z."/>
            <person name="Zhang Z."/>
            <person name="Yan P."/>
            <person name="Huang S."/>
            <person name="Fei Z."/>
            <person name="Lin K."/>
        </authorList>
    </citation>
    <scope>NUCLEOTIDE SEQUENCE [LARGE SCALE GENOMIC DNA]</scope>
    <source>
        <strain evidence="4">cv. 9930</strain>
    </source>
</reference>
<dbReference type="OMA" id="THNDEDS"/>
<evidence type="ECO:0000256" key="1">
    <source>
        <dbReference type="SAM" id="MobiDB-lite"/>
    </source>
</evidence>
<dbReference type="eggNOG" id="KOG3221">
    <property type="taxonomic scope" value="Eukaryota"/>
</dbReference>
<gene>
    <name evidence="3" type="ORF">Csa_7G318970</name>
</gene>
<dbReference type="InterPro" id="IPR036497">
    <property type="entry name" value="GLTP_sf"/>
</dbReference>
<dbReference type="SUPFAM" id="SSF110004">
    <property type="entry name" value="Glycolipid transfer protein, GLTP"/>
    <property type="match status" value="1"/>
</dbReference>
<dbReference type="GO" id="GO:0035627">
    <property type="term" value="P:ceramide transport"/>
    <property type="evidence" value="ECO:0000318"/>
    <property type="project" value="GO_Central"/>
</dbReference>
<dbReference type="PANTHER" id="PTHR10219">
    <property type="entry name" value="GLYCOLIPID TRANSFER PROTEIN-RELATED"/>
    <property type="match status" value="1"/>
</dbReference>
<name>A0A0A0K855_CUCSA</name>
<dbReference type="Gramene" id="KGN44497">
    <property type="protein sequence ID" value="KGN44497"/>
    <property type="gene ID" value="Csa_7G318970"/>
</dbReference>
<dbReference type="Pfam" id="PF08718">
    <property type="entry name" value="GLTP"/>
    <property type="match status" value="1"/>
</dbReference>
<reference evidence="3 4" key="1">
    <citation type="journal article" date="2009" name="Nat. Genet.">
        <title>The genome of the cucumber, Cucumis sativus L.</title>
        <authorList>
            <person name="Huang S."/>
            <person name="Li R."/>
            <person name="Zhang Z."/>
            <person name="Li L."/>
            <person name="Gu X."/>
            <person name="Fan W."/>
            <person name="Lucas W.J."/>
            <person name="Wang X."/>
            <person name="Xie B."/>
            <person name="Ni P."/>
            <person name="Ren Y."/>
            <person name="Zhu H."/>
            <person name="Li J."/>
            <person name="Lin K."/>
            <person name="Jin W."/>
            <person name="Fei Z."/>
            <person name="Li G."/>
            <person name="Staub J."/>
            <person name="Kilian A."/>
            <person name="van der Vossen E.A."/>
            <person name="Wu Y."/>
            <person name="Guo J."/>
            <person name="He J."/>
            <person name="Jia Z."/>
            <person name="Ren Y."/>
            <person name="Tian G."/>
            <person name="Lu Y."/>
            <person name="Ruan J."/>
            <person name="Qian W."/>
            <person name="Wang M."/>
            <person name="Huang Q."/>
            <person name="Li B."/>
            <person name="Xuan Z."/>
            <person name="Cao J."/>
            <person name="Asan"/>
            <person name="Wu Z."/>
            <person name="Zhang J."/>
            <person name="Cai Q."/>
            <person name="Bai Y."/>
            <person name="Zhao B."/>
            <person name="Han Y."/>
            <person name="Li Y."/>
            <person name="Li X."/>
            <person name="Wang S."/>
            <person name="Shi Q."/>
            <person name="Liu S."/>
            <person name="Cho W.K."/>
            <person name="Kim J.Y."/>
            <person name="Xu Y."/>
            <person name="Heller-Uszynska K."/>
            <person name="Miao H."/>
            <person name="Cheng Z."/>
            <person name="Zhang S."/>
            <person name="Wu J."/>
            <person name="Yang Y."/>
            <person name="Kang H."/>
            <person name="Li M."/>
            <person name="Liang H."/>
            <person name="Ren X."/>
            <person name="Shi Z."/>
            <person name="Wen M."/>
            <person name="Jian M."/>
            <person name="Yang H."/>
            <person name="Zhang G."/>
            <person name="Yang Z."/>
            <person name="Chen R."/>
            <person name="Liu S."/>
            <person name="Li J."/>
            <person name="Ma L."/>
            <person name="Liu H."/>
            <person name="Zhou Y."/>
            <person name="Zhao J."/>
            <person name="Fang X."/>
            <person name="Li G."/>
            <person name="Fang L."/>
            <person name="Li Y."/>
            <person name="Liu D."/>
            <person name="Zheng H."/>
            <person name="Zhang Y."/>
            <person name="Qin N."/>
            <person name="Li Z."/>
            <person name="Yang G."/>
            <person name="Yang S."/>
            <person name="Bolund L."/>
            <person name="Kristiansen K."/>
            <person name="Zheng H."/>
            <person name="Li S."/>
            <person name="Zhang X."/>
            <person name="Yang H."/>
            <person name="Wang J."/>
            <person name="Sun R."/>
            <person name="Zhang B."/>
            <person name="Jiang S."/>
            <person name="Wang J."/>
            <person name="Du Y."/>
            <person name="Li S."/>
        </authorList>
    </citation>
    <scope>NUCLEOTIDE SEQUENCE [LARGE SCALE GENOMIC DNA]</scope>
    <source>
        <strain evidence="4">cv. 9930</strain>
    </source>
</reference>
<evidence type="ECO:0000313" key="3">
    <source>
        <dbReference type="EMBL" id="KGN44497.1"/>
    </source>
</evidence>
<feature type="region of interest" description="Disordered" evidence="1">
    <location>
        <begin position="18"/>
        <end position="38"/>
    </location>
</feature>
<dbReference type="Proteomes" id="UP000029981">
    <property type="component" value="Chromosome 7"/>
</dbReference>
<dbReference type="GO" id="GO:1902387">
    <property type="term" value="F:ceramide 1-phosphate binding"/>
    <property type="evidence" value="ECO:0000318"/>
    <property type="project" value="GO_Central"/>
</dbReference>
<evidence type="ECO:0000313" key="4">
    <source>
        <dbReference type="Proteomes" id="UP000029981"/>
    </source>
</evidence>
<dbReference type="InterPro" id="IPR014830">
    <property type="entry name" value="Glycolipid_transfer_prot_dom"/>
</dbReference>
<protein>
    <recommendedName>
        <fullName evidence="2">Glycolipid transfer protein domain-containing protein</fullName>
    </recommendedName>
</protein>
<dbReference type="AlphaFoldDB" id="A0A0A0K855"/>
<keyword evidence="4" id="KW-1185">Reference proteome</keyword>
<feature type="domain" description="Glycolipid transfer protein" evidence="2">
    <location>
        <begin position="47"/>
        <end position="182"/>
    </location>
</feature>
<proteinExistence type="predicted"/>
<dbReference type="GO" id="GO:1902388">
    <property type="term" value="F:ceramide 1-phosphate transfer activity"/>
    <property type="evidence" value="ECO:0000318"/>
    <property type="project" value="GO_Central"/>
</dbReference>
<dbReference type="GO" id="GO:0120009">
    <property type="term" value="P:intermembrane lipid transfer"/>
    <property type="evidence" value="ECO:0000318"/>
    <property type="project" value="GO_Central"/>
</dbReference>
<dbReference type="Gene3D" id="1.10.3520.10">
    <property type="entry name" value="Glycolipid transfer protein"/>
    <property type="match status" value="1"/>
</dbReference>
<dbReference type="EMBL" id="CM002928">
    <property type="protein sequence ID" value="KGN44497.1"/>
    <property type="molecule type" value="Genomic_DNA"/>
</dbReference>